<dbReference type="InterPro" id="IPR004380">
    <property type="entry name" value="Asp_race"/>
</dbReference>
<gene>
    <name evidence="3" type="ORF">EDC26_103406</name>
</gene>
<protein>
    <submittedName>
        <fullName evidence="3">Aspartate racemase</fullName>
    </submittedName>
</protein>
<dbReference type="PANTHER" id="PTHR21198:SF7">
    <property type="entry name" value="ASPARTATE-GLUTAMATE RACEMASE FAMILY"/>
    <property type="match status" value="1"/>
</dbReference>
<accession>A0A4R3M9I0</accession>
<keyword evidence="4" id="KW-1185">Reference proteome</keyword>
<dbReference type="EMBL" id="SMAJ01000003">
    <property type="protein sequence ID" value="TCT09782.1"/>
    <property type="molecule type" value="Genomic_DNA"/>
</dbReference>
<dbReference type="SUPFAM" id="SSF53681">
    <property type="entry name" value="Aspartate/glutamate racemase"/>
    <property type="match status" value="2"/>
</dbReference>
<dbReference type="InterPro" id="IPR015942">
    <property type="entry name" value="Asp/Glu/hydantoin_racemase"/>
</dbReference>
<organism evidence="3 4">
    <name type="scientific">Paralcaligenes ureilyticus</name>
    <dbReference type="NCBI Taxonomy" id="627131"/>
    <lineage>
        <taxon>Bacteria</taxon>
        <taxon>Pseudomonadati</taxon>
        <taxon>Pseudomonadota</taxon>
        <taxon>Betaproteobacteria</taxon>
        <taxon>Burkholderiales</taxon>
        <taxon>Alcaligenaceae</taxon>
        <taxon>Paralcaligenes</taxon>
    </lineage>
</organism>
<dbReference type="AlphaFoldDB" id="A0A4R3M9I0"/>
<reference evidence="3 4" key="1">
    <citation type="submission" date="2019-03" db="EMBL/GenBank/DDBJ databases">
        <title>Genomic Encyclopedia of Type Strains, Phase IV (KMG-IV): sequencing the most valuable type-strain genomes for metagenomic binning, comparative biology and taxonomic classification.</title>
        <authorList>
            <person name="Goeker M."/>
        </authorList>
    </citation>
    <scope>NUCLEOTIDE SEQUENCE [LARGE SCALE GENOMIC DNA]</scope>
    <source>
        <strain evidence="3 4">DSM 24591</strain>
    </source>
</reference>
<dbReference type="PANTHER" id="PTHR21198">
    <property type="entry name" value="GLUTAMATE RACEMASE"/>
    <property type="match status" value="1"/>
</dbReference>
<evidence type="ECO:0000313" key="3">
    <source>
        <dbReference type="EMBL" id="TCT09782.1"/>
    </source>
</evidence>
<name>A0A4R3M9I0_9BURK</name>
<dbReference type="RefSeq" id="WP_132580658.1">
    <property type="nucleotide sequence ID" value="NZ_SMAJ01000003.1"/>
</dbReference>
<dbReference type="Gene3D" id="3.40.50.1860">
    <property type="match status" value="2"/>
</dbReference>
<evidence type="ECO:0000256" key="1">
    <source>
        <dbReference type="ARBA" id="ARBA00007847"/>
    </source>
</evidence>
<dbReference type="Proteomes" id="UP000295525">
    <property type="component" value="Unassembled WGS sequence"/>
</dbReference>
<keyword evidence="2" id="KW-0413">Isomerase</keyword>
<sequence>MRTIGLLGGMSWESTATYYRLINQDVRARLGGLHSAQSLMHSVDFAPIAQLQHDGEWAQTGLLLADAAKHLEKGGADCIVLCTNTMHMIWDQIAGAVSIPFLHIVDPTGIEARAQGFRKVGFLGTMFSMRESFFRDRLLDRYGVEIVLPTAAQQIEVHDIIYHELCLGVITEASRARYRQAIRGLVAQGAEAIVLGCTEIMLLVREEDSAVPLLDTTALHARAAVDFALAEDEPIVVDAY</sequence>
<comment type="similarity">
    <text evidence="1">Belongs to the aspartate/glutamate racemases family.</text>
</comment>
<evidence type="ECO:0000256" key="2">
    <source>
        <dbReference type="ARBA" id="ARBA00023235"/>
    </source>
</evidence>
<comment type="caution">
    <text evidence="3">The sequence shown here is derived from an EMBL/GenBank/DDBJ whole genome shotgun (WGS) entry which is preliminary data.</text>
</comment>
<dbReference type="InterPro" id="IPR001920">
    <property type="entry name" value="Asp/Glu_race"/>
</dbReference>
<evidence type="ECO:0000313" key="4">
    <source>
        <dbReference type="Proteomes" id="UP000295525"/>
    </source>
</evidence>
<dbReference type="GO" id="GO:0047661">
    <property type="term" value="F:amino-acid racemase activity"/>
    <property type="evidence" value="ECO:0007669"/>
    <property type="project" value="InterPro"/>
</dbReference>
<proteinExistence type="inferred from homology"/>
<dbReference type="NCBIfam" id="TIGR00035">
    <property type="entry name" value="asp_race"/>
    <property type="match status" value="1"/>
</dbReference>
<dbReference type="OrthoDB" id="9803739at2"/>
<dbReference type="Pfam" id="PF01177">
    <property type="entry name" value="Asp_Glu_race"/>
    <property type="match status" value="1"/>
</dbReference>